<accession>A0A8T0MXY3</accession>
<evidence type="ECO:0000313" key="2">
    <source>
        <dbReference type="EMBL" id="KAG2542000.1"/>
    </source>
</evidence>
<evidence type="ECO:0000313" key="3">
    <source>
        <dbReference type="Proteomes" id="UP000823388"/>
    </source>
</evidence>
<keyword evidence="3" id="KW-1185">Reference proteome</keyword>
<gene>
    <name evidence="2" type="ORF">PVAP13_9NG671000</name>
</gene>
<keyword evidence="1" id="KW-0472">Membrane</keyword>
<name>A0A8T0MXY3_PANVG</name>
<organism evidence="2 3">
    <name type="scientific">Panicum virgatum</name>
    <name type="common">Blackwell switchgrass</name>
    <dbReference type="NCBI Taxonomy" id="38727"/>
    <lineage>
        <taxon>Eukaryota</taxon>
        <taxon>Viridiplantae</taxon>
        <taxon>Streptophyta</taxon>
        <taxon>Embryophyta</taxon>
        <taxon>Tracheophyta</taxon>
        <taxon>Spermatophyta</taxon>
        <taxon>Magnoliopsida</taxon>
        <taxon>Liliopsida</taxon>
        <taxon>Poales</taxon>
        <taxon>Poaceae</taxon>
        <taxon>PACMAD clade</taxon>
        <taxon>Panicoideae</taxon>
        <taxon>Panicodae</taxon>
        <taxon>Paniceae</taxon>
        <taxon>Panicinae</taxon>
        <taxon>Panicum</taxon>
        <taxon>Panicum sect. Hiantes</taxon>
    </lineage>
</organism>
<dbReference type="EMBL" id="CM029054">
    <property type="protein sequence ID" value="KAG2542000.1"/>
    <property type="molecule type" value="Genomic_DNA"/>
</dbReference>
<sequence length="113" mass="13321">MCLGRQALDDVVLNNRPPVSHAQIIGLYIGLLEEWAERFLKCHVLYILLYLVLFSFYTAYIEFHLKCWAYHHNNPIIGLINGSYFAERNVTDNSKFSIYSWQQVRFAFCLLEL</sequence>
<protein>
    <submittedName>
        <fullName evidence="2">Uncharacterized protein</fullName>
    </submittedName>
</protein>
<reference evidence="2" key="1">
    <citation type="submission" date="2020-05" db="EMBL/GenBank/DDBJ databases">
        <title>WGS assembly of Panicum virgatum.</title>
        <authorList>
            <person name="Lovell J.T."/>
            <person name="Jenkins J."/>
            <person name="Shu S."/>
            <person name="Juenger T.E."/>
            <person name="Schmutz J."/>
        </authorList>
    </citation>
    <scope>NUCLEOTIDE SEQUENCE</scope>
    <source>
        <strain evidence="2">AP13</strain>
    </source>
</reference>
<feature type="transmembrane region" description="Helical" evidence="1">
    <location>
        <begin position="44"/>
        <end position="63"/>
    </location>
</feature>
<dbReference type="AlphaFoldDB" id="A0A8T0MXY3"/>
<evidence type="ECO:0000256" key="1">
    <source>
        <dbReference type="SAM" id="Phobius"/>
    </source>
</evidence>
<keyword evidence="1" id="KW-0812">Transmembrane</keyword>
<keyword evidence="1" id="KW-1133">Transmembrane helix</keyword>
<comment type="caution">
    <text evidence="2">The sequence shown here is derived from an EMBL/GenBank/DDBJ whole genome shotgun (WGS) entry which is preliminary data.</text>
</comment>
<proteinExistence type="predicted"/>
<dbReference type="Proteomes" id="UP000823388">
    <property type="component" value="Chromosome 9N"/>
</dbReference>